<organism evidence="1 2">
    <name type="scientific">Leptospira ognonensis</name>
    <dbReference type="NCBI Taxonomy" id="2484945"/>
    <lineage>
        <taxon>Bacteria</taxon>
        <taxon>Pseudomonadati</taxon>
        <taxon>Spirochaetota</taxon>
        <taxon>Spirochaetia</taxon>
        <taxon>Leptospirales</taxon>
        <taxon>Leptospiraceae</taxon>
        <taxon>Leptospira</taxon>
    </lineage>
</organism>
<proteinExistence type="predicted"/>
<accession>A0A4R9KAI0</accession>
<dbReference type="AlphaFoldDB" id="A0A4R9KAI0"/>
<name>A0A4R9KAI0_9LEPT</name>
<comment type="caution">
    <text evidence="1">The sequence shown here is derived from an EMBL/GenBank/DDBJ whole genome shotgun (WGS) entry which is preliminary data.</text>
</comment>
<evidence type="ECO:0000313" key="1">
    <source>
        <dbReference type="EMBL" id="TGL62738.1"/>
    </source>
</evidence>
<gene>
    <name evidence="1" type="ORF">EHQ58_02410</name>
</gene>
<protein>
    <recommendedName>
        <fullName evidence="3">Lipoprotein</fullName>
    </recommendedName>
</protein>
<dbReference type="PROSITE" id="PS51257">
    <property type="entry name" value="PROKAR_LIPOPROTEIN"/>
    <property type="match status" value="1"/>
</dbReference>
<reference evidence="1" key="1">
    <citation type="journal article" date="2019" name="PLoS Negl. Trop. Dis.">
        <title>Revisiting the worldwide diversity of Leptospira species in the environment.</title>
        <authorList>
            <person name="Vincent A.T."/>
            <person name="Schiettekatte O."/>
            <person name="Bourhy P."/>
            <person name="Veyrier F.J."/>
            <person name="Picardeau M."/>
        </authorList>
    </citation>
    <scope>NUCLEOTIDE SEQUENCE [LARGE SCALE GENOMIC DNA]</scope>
    <source>
        <strain evidence="1">201702476</strain>
    </source>
</reference>
<dbReference type="Proteomes" id="UP000297693">
    <property type="component" value="Unassembled WGS sequence"/>
</dbReference>
<dbReference type="OrthoDB" id="331722at2"/>
<keyword evidence="2" id="KW-1185">Reference proteome</keyword>
<evidence type="ECO:0008006" key="3">
    <source>
        <dbReference type="Google" id="ProtNLM"/>
    </source>
</evidence>
<dbReference type="EMBL" id="RQGD01000009">
    <property type="protein sequence ID" value="TGL62738.1"/>
    <property type="molecule type" value="Genomic_DNA"/>
</dbReference>
<dbReference type="RefSeq" id="WP_135621744.1">
    <property type="nucleotide sequence ID" value="NZ_RQGD01000009.1"/>
</dbReference>
<evidence type="ECO:0000313" key="2">
    <source>
        <dbReference type="Proteomes" id="UP000297693"/>
    </source>
</evidence>
<sequence>MIRFHFAFPMPRILLLFLLPLLFTACKGGNSFAKDTYVFDRITIARGPERIPAAIPRSFLPSSVTFIDSVELRSGFSNPRESYLLLESDLSLGEIQKTLENRSSLGDWKMLQKEELQNKTSYLFEGFIKKSLSVLVYDMGEKRVLKYYFKKQSTY</sequence>